<feature type="region of interest" description="Disordered" evidence="16">
    <location>
        <begin position="1"/>
        <end position="21"/>
    </location>
</feature>
<dbReference type="OrthoDB" id="10250935at2759"/>
<dbReference type="PANTHER" id="PTHR23163:SF0">
    <property type="entry name" value="E3 UBIQUITIN-PROTEIN LIGASE BRE1"/>
    <property type="match status" value="1"/>
</dbReference>
<dbReference type="InterPro" id="IPR013083">
    <property type="entry name" value="Znf_RING/FYVE/PHD"/>
</dbReference>
<keyword evidence="11 14" id="KW-0175">Coiled coil</keyword>
<comment type="pathway">
    <text evidence="3 14">Protein modification; protein ubiquitination.</text>
</comment>
<dbReference type="GO" id="GO:0016567">
    <property type="term" value="P:protein ubiquitination"/>
    <property type="evidence" value="ECO:0007669"/>
    <property type="project" value="UniProtKB-UniRule"/>
</dbReference>
<feature type="coiled-coil region" evidence="15">
    <location>
        <begin position="501"/>
        <end position="535"/>
    </location>
</feature>
<keyword evidence="9 14" id="KW-0862">Zinc</keyword>
<dbReference type="Pfam" id="PF13920">
    <property type="entry name" value="zf-C3HC4_3"/>
    <property type="match status" value="1"/>
</dbReference>
<evidence type="ECO:0000256" key="1">
    <source>
        <dbReference type="ARBA" id="ARBA00000900"/>
    </source>
</evidence>
<dbReference type="SMR" id="A2D9S6"/>
<evidence type="ECO:0000256" key="12">
    <source>
        <dbReference type="ARBA" id="ARBA00023242"/>
    </source>
</evidence>
<keyword evidence="8 14" id="KW-0833">Ubl conjugation pathway</keyword>
<dbReference type="EC" id="2.3.2.27" evidence="14"/>
<dbReference type="SUPFAM" id="SSF57850">
    <property type="entry name" value="RING/U-box"/>
    <property type="match status" value="1"/>
</dbReference>
<keyword evidence="5 14" id="KW-0808">Transferase</keyword>
<dbReference type="STRING" id="5722.A2D9S6"/>
<keyword evidence="12 14" id="KW-0539">Nucleus</keyword>
<dbReference type="SMART" id="SM00184">
    <property type="entry name" value="RING"/>
    <property type="match status" value="1"/>
</dbReference>
<evidence type="ECO:0000256" key="16">
    <source>
        <dbReference type="SAM" id="MobiDB-lite"/>
    </source>
</evidence>
<feature type="coiled-coil region" evidence="15">
    <location>
        <begin position="35"/>
        <end position="62"/>
    </location>
</feature>
<keyword evidence="19" id="KW-1185">Reference proteome</keyword>
<gene>
    <name evidence="18" type="ORF">TVAG_076790</name>
</gene>
<evidence type="ECO:0000256" key="10">
    <source>
        <dbReference type="ARBA" id="ARBA00022853"/>
    </source>
</evidence>
<evidence type="ECO:0000256" key="3">
    <source>
        <dbReference type="ARBA" id="ARBA00004906"/>
    </source>
</evidence>
<evidence type="ECO:0000256" key="7">
    <source>
        <dbReference type="ARBA" id="ARBA00022771"/>
    </source>
</evidence>
<protein>
    <recommendedName>
        <fullName evidence="14">E3 ubiquitin protein ligase</fullName>
        <ecNumber evidence="14">2.3.2.27</ecNumber>
    </recommendedName>
</protein>
<dbReference type="PROSITE" id="PS00518">
    <property type="entry name" value="ZF_RING_1"/>
    <property type="match status" value="1"/>
</dbReference>
<dbReference type="VEuPathDB" id="TrichDB:TVAGG3_0511090"/>
<evidence type="ECO:0000256" key="15">
    <source>
        <dbReference type="SAM" id="Coils"/>
    </source>
</evidence>
<evidence type="ECO:0000256" key="4">
    <source>
        <dbReference type="ARBA" id="ARBA00005555"/>
    </source>
</evidence>
<dbReference type="GO" id="GO:0005634">
    <property type="term" value="C:nucleus"/>
    <property type="evidence" value="ECO:0000318"/>
    <property type="project" value="GO_Central"/>
</dbReference>
<evidence type="ECO:0000256" key="13">
    <source>
        <dbReference type="PROSITE-ProRule" id="PRU00175"/>
    </source>
</evidence>
<dbReference type="VEuPathDB" id="TrichDB:TVAG_076790"/>
<comment type="similarity">
    <text evidence="4 14">Belongs to the BRE1 family.</text>
</comment>
<evidence type="ECO:0000259" key="17">
    <source>
        <dbReference type="PROSITE" id="PS50089"/>
    </source>
</evidence>
<evidence type="ECO:0000256" key="9">
    <source>
        <dbReference type="ARBA" id="ARBA00022833"/>
    </source>
</evidence>
<dbReference type="InParanoid" id="A2D9S6"/>
<sequence length="619" mass="71022">MSNPPSTFLRNYGQPDQEAPPIVDYTPPDEVYAEIIKVQNRLKNLEKIIDQNQEKSKKLGTECVNIMGAAEIITFDLFLLDYIFNYGINANPFVTFVEQCDSAATKTEVEQLGGHIKYVYRSMETAVSNIMKNEIERIEPRSVRPLSQYVKLKEFMIGDEIQGKPVTTRLPTNVPQTPTPAINIPPEFDERIRKELEAAELSQEILHLRGVVGALSHKLADIDNIRAQIKALKPKVSDTKTFSIQDCPPESILNSPFYKVVEQKYHFLNMIAESLRKQTALIKSVNEELENSQNIFQKIKVTSIKMYDNFSYSKEKFVKRIDKLQNEILNLEQKYTPYIEAIFPKNVSARFQSMEEDNSKEWDEIAELLDQKLSATTEGTSENIDLSSAAVMLPQLRDMRDEIFQNCVKATEKARTWFYSQQANFSAIADSTKATVQIEELQNEYRELQKLQQIYLHFGDSYRSLSIEKICQNIIQANQQLIILATSSLDIPADTIQIPPAEDVEAEYAQLCAEEAALDEEIAKIDSQVREAEERRFVIAKERDMFKDMFTARMDRFDEREYENAKKILDCPVCKEAKRNVYLSPCMHAVCSDCLQKSGEVCPVCGHQVKETHPLYFQI</sequence>
<dbReference type="InterPro" id="IPR013956">
    <property type="entry name" value="E3_ubiquit_lig_Bre1"/>
</dbReference>
<dbReference type="CDD" id="cd16449">
    <property type="entry name" value="RING-HC"/>
    <property type="match status" value="1"/>
</dbReference>
<keyword evidence="10 14" id="KW-0156">Chromatin regulator</keyword>
<evidence type="ECO:0000256" key="2">
    <source>
        <dbReference type="ARBA" id="ARBA00004123"/>
    </source>
</evidence>
<dbReference type="InterPro" id="IPR017907">
    <property type="entry name" value="Znf_RING_CS"/>
</dbReference>
<feature type="domain" description="RING-type" evidence="17">
    <location>
        <begin position="571"/>
        <end position="605"/>
    </location>
</feature>
<evidence type="ECO:0000256" key="5">
    <source>
        <dbReference type="ARBA" id="ARBA00022679"/>
    </source>
</evidence>
<evidence type="ECO:0000256" key="8">
    <source>
        <dbReference type="ARBA" id="ARBA00022786"/>
    </source>
</evidence>
<dbReference type="Gene3D" id="3.30.40.10">
    <property type="entry name" value="Zinc/RING finger domain, C3HC4 (zinc finger)"/>
    <property type="match status" value="1"/>
</dbReference>
<dbReference type="GO" id="GO:0061630">
    <property type="term" value="F:ubiquitin protein ligase activity"/>
    <property type="evidence" value="ECO:0000318"/>
    <property type="project" value="GO_Central"/>
</dbReference>
<name>A2D9S6_TRIV3</name>
<reference evidence="18" key="2">
    <citation type="journal article" date="2007" name="Science">
        <title>Draft genome sequence of the sexually transmitted pathogen Trichomonas vaginalis.</title>
        <authorList>
            <person name="Carlton J.M."/>
            <person name="Hirt R.P."/>
            <person name="Silva J.C."/>
            <person name="Delcher A.L."/>
            <person name="Schatz M."/>
            <person name="Zhao Q."/>
            <person name="Wortman J.R."/>
            <person name="Bidwell S.L."/>
            <person name="Alsmark U.C.M."/>
            <person name="Besteiro S."/>
            <person name="Sicheritz-Ponten T."/>
            <person name="Noel C.J."/>
            <person name="Dacks J.B."/>
            <person name="Foster P.G."/>
            <person name="Simillion C."/>
            <person name="Van de Peer Y."/>
            <person name="Miranda-Saavedra D."/>
            <person name="Barton G.J."/>
            <person name="Westrop G.D."/>
            <person name="Mueller S."/>
            <person name="Dessi D."/>
            <person name="Fiori P.L."/>
            <person name="Ren Q."/>
            <person name="Paulsen I."/>
            <person name="Zhang H."/>
            <person name="Bastida-Corcuera F.D."/>
            <person name="Simoes-Barbosa A."/>
            <person name="Brown M.T."/>
            <person name="Hayes R.D."/>
            <person name="Mukherjee M."/>
            <person name="Okumura C.Y."/>
            <person name="Schneider R."/>
            <person name="Smith A.J."/>
            <person name="Vanacova S."/>
            <person name="Villalvazo M."/>
            <person name="Haas B.J."/>
            <person name="Pertea M."/>
            <person name="Feldblyum T.V."/>
            <person name="Utterback T.R."/>
            <person name="Shu C.L."/>
            <person name="Osoegawa K."/>
            <person name="de Jong P.J."/>
            <person name="Hrdy I."/>
            <person name="Horvathova L."/>
            <person name="Zubacova Z."/>
            <person name="Dolezal P."/>
            <person name="Malik S.B."/>
            <person name="Logsdon J.M. Jr."/>
            <person name="Henze K."/>
            <person name="Gupta A."/>
            <person name="Wang C.C."/>
            <person name="Dunne R.L."/>
            <person name="Upcroft J.A."/>
            <person name="Upcroft P."/>
            <person name="White O."/>
            <person name="Salzberg S.L."/>
            <person name="Tang P."/>
            <person name="Chiu C.-H."/>
            <person name="Lee Y.-S."/>
            <person name="Embley T.M."/>
            <person name="Coombs G.H."/>
            <person name="Mottram J.C."/>
            <person name="Tachezy J."/>
            <person name="Fraser-Liggett C.M."/>
            <person name="Johnson P.J."/>
        </authorList>
    </citation>
    <scope>NUCLEOTIDE SEQUENCE [LARGE SCALE GENOMIC DNA]</scope>
    <source>
        <strain evidence="18">G3</strain>
    </source>
</reference>
<evidence type="ECO:0000256" key="11">
    <source>
        <dbReference type="ARBA" id="ARBA00023054"/>
    </source>
</evidence>
<comment type="subcellular location">
    <subcellularLocation>
        <location evidence="2 14">Nucleus</location>
    </subcellularLocation>
</comment>
<feature type="coiled-coil region" evidence="15">
    <location>
        <begin position="275"/>
        <end position="334"/>
    </location>
</feature>
<dbReference type="InterPro" id="IPR001841">
    <property type="entry name" value="Znf_RING"/>
</dbReference>
<dbReference type="RefSeq" id="XP_001583918.1">
    <property type="nucleotide sequence ID" value="XM_001583868.1"/>
</dbReference>
<keyword evidence="6 14" id="KW-0479">Metal-binding</keyword>
<evidence type="ECO:0000256" key="14">
    <source>
        <dbReference type="RuleBase" id="RU365038"/>
    </source>
</evidence>
<dbReference type="PANTHER" id="PTHR23163">
    <property type="entry name" value="RING FINGER PROTEIN-RELATED"/>
    <property type="match status" value="1"/>
</dbReference>
<proteinExistence type="inferred from homology"/>
<dbReference type="GO" id="GO:0006325">
    <property type="term" value="P:chromatin organization"/>
    <property type="evidence" value="ECO:0007669"/>
    <property type="project" value="UniProtKB-KW"/>
</dbReference>
<dbReference type="PROSITE" id="PS50089">
    <property type="entry name" value="ZF_RING_2"/>
    <property type="match status" value="1"/>
</dbReference>
<dbReference type="GO" id="GO:0033503">
    <property type="term" value="C:HULC complex"/>
    <property type="evidence" value="ECO:0000318"/>
    <property type="project" value="GO_Central"/>
</dbReference>
<dbReference type="EMBL" id="DS113181">
    <property type="protein sequence ID" value="EAY22932.1"/>
    <property type="molecule type" value="Genomic_DNA"/>
</dbReference>
<organism evidence="18 19">
    <name type="scientific">Trichomonas vaginalis (strain ATCC PRA-98 / G3)</name>
    <dbReference type="NCBI Taxonomy" id="412133"/>
    <lineage>
        <taxon>Eukaryota</taxon>
        <taxon>Metamonada</taxon>
        <taxon>Parabasalia</taxon>
        <taxon>Trichomonadida</taxon>
        <taxon>Trichomonadidae</taxon>
        <taxon>Trichomonas</taxon>
    </lineage>
</organism>
<evidence type="ECO:0000313" key="18">
    <source>
        <dbReference type="EMBL" id="EAY22932.1"/>
    </source>
</evidence>
<dbReference type="UniPathway" id="UPA00143"/>
<keyword evidence="7 13" id="KW-0863">Zinc-finger</keyword>
<evidence type="ECO:0000313" key="19">
    <source>
        <dbReference type="Proteomes" id="UP000001542"/>
    </source>
</evidence>
<dbReference type="AlphaFoldDB" id="A2D9S6"/>
<reference evidence="18" key="1">
    <citation type="submission" date="2006-10" db="EMBL/GenBank/DDBJ databases">
        <authorList>
            <person name="Amadeo P."/>
            <person name="Zhao Q."/>
            <person name="Wortman J."/>
            <person name="Fraser-Liggett C."/>
            <person name="Carlton J."/>
        </authorList>
    </citation>
    <scope>NUCLEOTIDE SEQUENCE</scope>
    <source>
        <strain evidence="18">G3</strain>
    </source>
</reference>
<comment type="catalytic activity">
    <reaction evidence="1 14">
        <text>S-ubiquitinyl-[E2 ubiquitin-conjugating enzyme]-L-cysteine + [acceptor protein]-L-lysine = [E2 ubiquitin-conjugating enzyme]-L-cysteine + N(6)-ubiquitinyl-[acceptor protein]-L-lysine.</text>
        <dbReference type="EC" id="2.3.2.27"/>
    </reaction>
</comment>
<accession>A2D9S6</accession>
<dbReference type="Proteomes" id="UP000001542">
    <property type="component" value="Unassembled WGS sequence"/>
</dbReference>
<dbReference type="GO" id="GO:0008270">
    <property type="term" value="F:zinc ion binding"/>
    <property type="evidence" value="ECO:0007669"/>
    <property type="project" value="UniProtKB-KW"/>
</dbReference>
<dbReference type="KEGG" id="tva:5468491"/>
<evidence type="ECO:0000256" key="6">
    <source>
        <dbReference type="ARBA" id="ARBA00022723"/>
    </source>
</evidence>